<feature type="domain" description="HTH tetR-type" evidence="4">
    <location>
        <begin position="30"/>
        <end position="90"/>
    </location>
</feature>
<protein>
    <submittedName>
        <fullName evidence="5">TetR/AcrR family transcriptional regulator</fullName>
    </submittedName>
</protein>
<feature type="DNA-binding region" description="H-T-H motif" evidence="2">
    <location>
        <begin position="53"/>
        <end position="72"/>
    </location>
</feature>
<name>A0ABW1YIN6_9DEIO</name>
<reference evidence="6" key="1">
    <citation type="journal article" date="2019" name="Int. J. Syst. Evol. Microbiol.">
        <title>The Global Catalogue of Microorganisms (GCM) 10K type strain sequencing project: providing services to taxonomists for standard genome sequencing and annotation.</title>
        <authorList>
            <consortium name="The Broad Institute Genomics Platform"/>
            <consortium name="The Broad Institute Genome Sequencing Center for Infectious Disease"/>
            <person name="Wu L."/>
            <person name="Ma J."/>
        </authorList>
    </citation>
    <scope>NUCLEOTIDE SEQUENCE [LARGE SCALE GENOMIC DNA]</scope>
    <source>
        <strain evidence="6">CGMCC 1.15772</strain>
    </source>
</reference>
<dbReference type="EMBL" id="JBHSWD010000003">
    <property type="protein sequence ID" value="MFC6592985.1"/>
    <property type="molecule type" value="Genomic_DNA"/>
</dbReference>
<dbReference type="PANTHER" id="PTHR30055:SF226">
    <property type="entry name" value="HTH-TYPE TRANSCRIPTIONAL REGULATOR PKSA"/>
    <property type="match status" value="1"/>
</dbReference>
<dbReference type="SUPFAM" id="SSF46689">
    <property type="entry name" value="Homeodomain-like"/>
    <property type="match status" value="1"/>
</dbReference>
<feature type="region of interest" description="Disordered" evidence="3">
    <location>
        <begin position="1"/>
        <end position="21"/>
    </location>
</feature>
<dbReference type="InterPro" id="IPR050109">
    <property type="entry name" value="HTH-type_TetR-like_transc_reg"/>
</dbReference>
<sequence length="223" mass="23881">MTSARTTRTRQGRSQQGRSYQGLSAAERCAERRERLLAAARVVYGGQGYRHSTVKAVCDEAGLTQRYFYEEFASQEALLGAAYARAMGEVRGLLLTAWAAEATLEGRVQATASTYFGYLHANPQAARLILLETEGVSGNVGAVVARELAETTRLLREHLLYGAQAGELDPDLLALGLLGAICQLAKAWWTHPQPPSADKMAAHAAAIGLGVVGAGEPLRPEKS</sequence>
<dbReference type="Proteomes" id="UP001596297">
    <property type="component" value="Unassembled WGS sequence"/>
</dbReference>
<evidence type="ECO:0000313" key="6">
    <source>
        <dbReference type="Proteomes" id="UP001596297"/>
    </source>
</evidence>
<evidence type="ECO:0000256" key="3">
    <source>
        <dbReference type="SAM" id="MobiDB-lite"/>
    </source>
</evidence>
<evidence type="ECO:0000256" key="1">
    <source>
        <dbReference type="ARBA" id="ARBA00023125"/>
    </source>
</evidence>
<dbReference type="PROSITE" id="PS50977">
    <property type="entry name" value="HTH_TETR_2"/>
    <property type="match status" value="1"/>
</dbReference>
<keyword evidence="6" id="KW-1185">Reference proteome</keyword>
<keyword evidence="1 2" id="KW-0238">DNA-binding</keyword>
<organism evidence="5 6">
    <name type="scientific">Deinococcus lacus</name>
    <dbReference type="NCBI Taxonomy" id="392561"/>
    <lineage>
        <taxon>Bacteria</taxon>
        <taxon>Thermotogati</taxon>
        <taxon>Deinococcota</taxon>
        <taxon>Deinococci</taxon>
        <taxon>Deinococcales</taxon>
        <taxon>Deinococcaceae</taxon>
        <taxon>Deinococcus</taxon>
    </lineage>
</organism>
<proteinExistence type="predicted"/>
<dbReference type="InterPro" id="IPR001647">
    <property type="entry name" value="HTH_TetR"/>
</dbReference>
<evidence type="ECO:0000256" key="2">
    <source>
        <dbReference type="PROSITE-ProRule" id="PRU00335"/>
    </source>
</evidence>
<comment type="caution">
    <text evidence="5">The sequence shown here is derived from an EMBL/GenBank/DDBJ whole genome shotgun (WGS) entry which is preliminary data.</text>
</comment>
<dbReference type="PANTHER" id="PTHR30055">
    <property type="entry name" value="HTH-TYPE TRANSCRIPTIONAL REGULATOR RUTR"/>
    <property type="match status" value="1"/>
</dbReference>
<dbReference type="InterPro" id="IPR009057">
    <property type="entry name" value="Homeodomain-like_sf"/>
</dbReference>
<gene>
    <name evidence="5" type="ORF">ACFP81_13890</name>
</gene>
<evidence type="ECO:0000259" key="4">
    <source>
        <dbReference type="PROSITE" id="PS50977"/>
    </source>
</evidence>
<dbReference type="SUPFAM" id="SSF48498">
    <property type="entry name" value="Tetracyclin repressor-like, C-terminal domain"/>
    <property type="match status" value="1"/>
</dbReference>
<dbReference type="RefSeq" id="WP_380084102.1">
    <property type="nucleotide sequence ID" value="NZ_JBHSWD010000003.1"/>
</dbReference>
<accession>A0ABW1YIN6</accession>
<dbReference type="Gene3D" id="1.10.357.10">
    <property type="entry name" value="Tetracycline Repressor, domain 2"/>
    <property type="match status" value="1"/>
</dbReference>
<dbReference type="InterPro" id="IPR036271">
    <property type="entry name" value="Tet_transcr_reg_TetR-rel_C_sf"/>
</dbReference>
<evidence type="ECO:0000313" key="5">
    <source>
        <dbReference type="EMBL" id="MFC6592985.1"/>
    </source>
</evidence>
<feature type="compositionally biased region" description="Low complexity" evidence="3">
    <location>
        <begin position="12"/>
        <end position="21"/>
    </location>
</feature>
<dbReference type="Pfam" id="PF00440">
    <property type="entry name" value="TetR_N"/>
    <property type="match status" value="1"/>
</dbReference>